<protein>
    <submittedName>
        <fullName evidence="1">DUF2390 domain-containing protein</fullName>
    </submittedName>
</protein>
<dbReference type="EMBL" id="BPFB01000012">
    <property type="protein sequence ID" value="GIU45177.1"/>
    <property type="molecule type" value="Genomic_DNA"/>
</dbReference>
<dbReference type="InterPro" id="IPR012659">
    <property type="entry name" value="CHP02444"/>
</dbReference>
<dbReference type="RefSeq" id="WP_119977602.1">
    <property type="nucleotide sequence ID" value="NZ_BPFB01000012.1"/>
</dbReference>
<dbReference type="Proteomes" id="UP000761574">
    <property type="component" value="Unassembled WGS sequence"/>
</dbReference>
<proteinExistence type="predicted"/>
<organism evidence="1 2">
    <name type="scientific">Shewanella algidipiscicola</name>
    <dbReference type="NCBI Taxonomy" id="614070"/>
    <lineage>
        <taxon>Bacteria</taxon>
        <taxon>Pseudomonadati</taxon>
        <taxon>Pseudomonadota</taxon>
        <taxon>Gammaproteobacteria</taxon>
        <taxon>Alteromonadales</taxon>
        <taxon>Shewanellaceae</taxon>
        <taxon>Shewanella</taxon>
    </lineage>
</organism>
<keyword evidence="2" id="KW-1185">Reference proteome</keyword>
<accession>A0ABQ4PC87</accession>
<comment type="caution">
    <text evidence="1">The sequence shown here is derived from an EMBL/GenBank/DDBJ whole genome shotgun (WGS) entry which is preliminary data.</text>
</comment>
<gene>
    <name evidence="1" type="ORF">TUM4630_12610</name>
</gene>
<name>A0ABQ4PC87_9GAMM</name>
<dbReference type="Pfam" id="PF09523">
    <property type="entry name" value="DUF2390"/>
    <property type="match status" value="1"/>
</dbReference>
<sequence>MACLTQLPLSLWQDCDLLYAQHQAEYLKLQDEHGVNVNLALLATWLDNHDYLMPTQGWQHLITQIASFELNLLQPFRRLRKLSKGHLAPDEYQQMLTVELMLERKVQRLILRSPSLLQLSSHTDNLMRYLSLFEVEISAYSMLISNR</sequence>
<dbReference type="NCBIfam" id="TIGR02444">
    <property type="entry name" value="TIGR02444 family protein"/>
    <property type="match status" value="1"/>
</dbReference>
<evidence type="ECO:0000313" key="2">
    <source>
        <dbReference type="Proteomes" id="UP000761574"/>
    </source>
</evidence>
<reference evidence="1 2" key="1">
    <citation type="submission" date="2021-05" db="EMBL/GenBank/DDBJ databases">
        <title>Molecular characterization for Shewanella algae harboring chromosomal blaOXA-55-like strains isolated from clinical and environment sample.</title>
        <authorList>
            <person name="Ohama Y."/>
            <person name="Aoki K."/>
            <person name="Harada S."/>
            <person name="Moriya K."/>
            <person name="Ishii Y."/>
            <person name="Tateda K."/>
        </authorList>
    </citation>
    <scope>NUCLEOTIDE SEQUENCE [LARGE SCALE GENOMIC DNA]</scope>
    <source>
        <strain evidence="1 2">LMG 23746</strain>
    </source>
</reference>
<evidence type="ECO:0000313" key="1">
    <source>
        <dbReference type="EMBL" id="GIU45177.1"/>
    </source>
</evidence>